<keyword evidence="3" id="KW-1185">Reference proteome</keyword>
<dbReference type="AlphaFoldDB" id="A0AAD9GHQ3"/>
<reference evidence="2" key="1">
    <citation type="journal article" date="2014" name="Nucleic Acids Res.">
        <title>The evolutionary dynamics of variant antigen genes in Babesia reveal a history of genomic innovation underlying host-parasite interaction.</title>
        <authorList>
            <person name="Jackson A.P."/>
            <person name="Otto T.D."/>
            <person name="Darby A."/>
            <person name="Ramaprasad A."/>
            <person name="Xia D."/>
            <person name="Echaide I.E."/>
            <person name="Farber M."/>
            <person name="Gahlot S."/>
            <person name="Gamble J."/>
            <person name="Gupta D."/>
            <person name="Gupta Y."/>
            <person name="Jackson L."/>
            <person name="Malandrin L."/>
            <person name="Malas T.B."/>
            <person name="Moussa E."/>
            <person name="Nair M."/>
            <person name="Reid A.J."/>
            <person name="Sanders M."/>
            <person name="Sharma J."/>
            <person name="Tracey A."/>
            <person name="Quail M.A."/>
            <person name="Weir W."/>
            <person name="Wastling J.M."/>
            <person name="Hall N."/>
            <person name="Willadsen P."/>
            <person name="Lingelbach K."/>
            <person name="Shiels B."/>
            <person name="Tait A."/>
            <person name="Berriman M."/>
            <person name="Allred D.R."/>
            <person name="Pain A."/>
        </authorList>
    </citation>
    <scope>NUCLEOTIDE SEQUENCE</scope>
    <source>
        <strain evidence="2">1802A</strain>
    </source>
</reference>
<dbReference type="Proteomes" id="UP001195914">
    <property type="component" value="Unassembled WGS sequence"/>
</dbReference>
<feature type="domain" description="BRCT" evidence="1">
    <location>
        <begin position="176"/>
        <end position="238"/>
    </location>
</feature>
<proteinExistence type="predicted"/>
<dbReference type="InterPro" id="IPR036420">
    <property type="entry name" value="BRCT_dom_sf"/>
</dbReference>
<gene>
    <name evidence="2" type="ORF">X943_003077</name>
</gene>
<dbReference type="EMBL" id="JAHBMH010000024">
    <property type="protein sequence ID" value="KAK1938642.1"/>
    <property type="molecule type" value="Genomic_DNA"/>
</dbReference>
<dbReference type="PROSITE" id="PS50172">
    <property type="entry name" value="BRCT"/>
    <property type="match status" value="1"/>
</dbReference>
<name>A0AAD9GHQ3_BABDI</name>
<protein>
    <recommendedName>
        <fullName evidence="1">BRCT domain-containing protein</fullName>
    </recommendedName>
</protein>
<reference evidence="2" key="2">
    <citation type="submission" date="2021-05" db="EMBL/GenBank/DDBJ databases">
        <authorList>
            <person name="Pain A."/>
        </authorList>
    </citation>
    <scope>NUCLEOTIDE SEQUENCE</scope>
    <source>
        <strain evidence="2">1802A</strain>
    </source>
</reference>
<organism evidence="2 3">
    <name type="scientific">Babesia divergens</name>
    <dbReference type="NCBI Taxonomy" id="32595"/>
    <lineage>
        <taxon>Eukaryota</taxon>
        <taxon>Sar</taxon>
        <taxon>Alveolata</taxon>
        <taxon>Apicomplexa</taxon>
        <taxon>Aconoidasida</taxon>
        <taxon>Piroplasmida</taxon>
        <taxon>Babesiidae</taxon>
        <taxon>Babesia</taxon>
    </lineage>
</organism>
<evidence type="ECO:0000259" key="1">
    <source>
        <dbReference type="PROSITE" id="PS50172"/>
    </source>
</evidence>
<evidence type="ECO:0000313" key="3">
    <source>
        <dbReference type="Proteomes" id="UP001195914"/>
    </source>
</evidence>
<dbReference type="SUPFAM" id="SSF52113">
    <property type="entry name" value="BRCT domain"/>
    <property type="match status" value="1"/>
</dbReference>
<sequence length="449" mass="51273">MEQSVDSVYRQVYDASDVYRNDKKGLWHKRTFCLVGFEQDIDSGKDLIMLVIASLVSRGASVFKLPNKKLDSKTLAGADFFLCNYSLSLSALNYDLMETKLVTPIWLYACNRDALLYDTQLMPIFTANGSFYPLMFAQEDITVYIVNQMDSKVLKDSADVITRFARHCGFKIRNPGTILSDVPPQGKTYFLVAQTMDKKFDSHIIAYVNKYKVPCLAMQWIIDCYIAGEIEDVKKYCVDIQFEATTYTSAKKRKTSPIDATIAACIQHKRTVCLSYAAALESSDDVRKMIRNDEINLHVVNPIHLLAPWTLDLAPTRERSLYNNLSLVNDSRIMLYISPQEAEDGAIGIFAHISILMEDYKYRYKKSPKGLRNIEIHNVQEMYMQKYPATYSAINIPQELIAGESLVPRGLARSFNLYDLADSIAFMGEDTMFLEEEQMRGQDAHIRHR</sequence>
<accession>A0AAD9GHQ3</accession>
<comment type="caution">
    <text evidence="2">The sequence shown here is derived from an EMBL/GenBank/DDBJ whole genome shotgun (WGS) entry which is preliminary data.</text>
</comment>
<evidence type="ECO:0000313" key="2">
    <source>
        <dbReference type="EMBL" id="KAK1938642.1"/>
    </source>
</evidence>
<dbReference type="InterPro" id="IPR001357">
    <property type="entry name" value="BRCT_dom"/>
</dbReference>